<dbReference type="InterPro" id="IPR027417">
    <property type="entry name" value="P-loop_NTPase"/>
</dbReference>
<dbReference type="OrthoDB" id="88903at2"/>
<dbReference type="AlphaFoldDB" id="A0A4R5FA06"/>
<dbReference type="PANTHER" id="PTHR22674:SF6">
    <property type="entry name" value="NTPASE KAP FAMILY P-LOOP DOMAIN-CONTAINING PROTEIN 1"/>
    <property type="match status" value="1"/>
</dbReference>
<dbReference type="EMBL" id="SMLG01000003">
    <property type="protein sequence ID" value="TDE45477.1"/>
    <property type="molecule type" value="Genomic_DNA"/>
</dbReference>
<gene>
    <name evidence="2" type="ORF">E0I26_05870</name>
</gene>
<dbReference type="InterPro" id="IPR052754">
    <property type="entry name" value="NTPase_KAP_P-loop"/>
</dbReference>
<protein>
    <recommendedName>
        <fullName evidence="1">KAP NTPase domain-containing protein</fullName>
    </recommendedName>
</protein>
<dbReference type="RefSeq" id="WP_131915566.1">
    <property type="nucleotide sequence ID" value="NZ_SMLG01000003.1"/>
</dbReference>
<evidence type="ECO:0000313" key="2">
    <source>
        <dbReference type="EMBL" id="TDE45477.1"/>
    </source>
</evidence>
<dbReference type="Pfam" id="PF07693">
    <property type="entry name" value="KAP_NTPase"/>
    <property type="match status" value="1"/>
</dbReference>
<sequence length="739" mass="87592">MSDSIHFLGDNAINKPEEDLFNFKHYAEKVQKLIQLNSGNTEPITIGIYGKWGEGKTSFLNLIENKIDHFEKKEGDKEYLKFHFNPWRYSSEDEMLFDFFDSLSKNFYVKENTNLQEVGKWISKYSKYLKAIKISATVGIPKIFNSKVSFDVNEIFQALGEDLEGDKLTLDSLKDKVNEAIKKVNFKVVVFIDDLDRLDKEEIYTILKLIKLNANFDNFIFIVNLDSEQVAKAIKHRYGDEILDGKLFLEKIINIPINLPKIENEDLQFFFETKFSKLINLLVFNDFESRKNEVDEIKQGFSAQFFKSPREIIRVLNGFFIGAFSLGDEINLRDLFWIEWLKIKNVKLYDKIKSYNSSDSESFFTGQNEIIDFNDKFDMDAGKTVNRGEYLKGTREKLVKEFEEYKWIVDLLFPNQNNIGQGMKFVYDTNLNINSTLHFDKYFSYHTERKVKNTNLLKLKEQIINKKSSDLLISIKELFSKKIENQKSLYSLENVIKSMNIIENRNFLFDFLFKNIDVIPEAQKDMFEQDYRSRIIKLIGRQLNDDKENNNEKITIELANNLSDLDQLLNFIISFDEKKSFKKNIELLFLKKSKERLGDEIAFYKDSEKILNRWFLDFWHKYEPEVFKDYIDKSLTNIDNIKHLIRNFSVIFNGKKFGALSKEKYDYMGEIINSDFLFSKIQEFDNKMIETVDISKFEFDNYDESTLEFNIKQFIYWYKKEQELKEQELYLAAFGKIKP</sequence>
<keyword evidence="3" id="KW-1185">Reference proteome</keyword>
<dbReference type="Gene3D" id="3.40.50.300">
    <property type="entry name" value="P-loop containing nucleotide triphosphate hydrolases"/>
    <property type="match status" value="1"/>
</dbReference>
<dbReference type="SUPFAM" id="SSF52540">
    <property type="entry name" value="P-loop containing nucleoside triphosphate hydrolases"/>
    <property type="match status" value="1"/>
</dbReference>
<proteinExistence type="predicted"/>
<reference evidence="2 3" key="1">
    <citation type="submission" date="2019-03" db="EMBL/GenBank/DDBJ databases">
        <title>Novel species of Flavobacterium.</title>
        <authorList>
            <person name="Liu Q."/>
            <person name="Xin Y.-H."/>
        </authorList>
    </citation>
    <scope>NUCLEOTIDE SEQUENCE [LARGE SCALE GENOMIC DNA]</scope>
    <source>
        <strain evidence="2 3">LB3P52</strain>
    </source>
</reference>
<evidence type="ECO:0000313" key="3">
    <source>
        <dbReference type="Proteomes" id="UP000294814"/>
    </source>
</evidence>
<dbReference type="Proteomes" id="UP000294814">
    <property type="component" value="Unassembled WGS sequence"/>
</dbReference>
<dbReference type="PANTHER" id="PTHR22674">
    <property type="entry name" value="NTPASE, KAP FAMILY P-LOOP DOMAIN-CONTAINING 1"/>
    <property type="match status" value="1"/>
</dbReference>
<name>A0A4R5FA06_9FLAO</name>
<dbReference type="InterPro" id="IPR011646">
    <property type="entry name" value="KAP_P-loop"/>
</dbReference>
<accession>A0A4R5FA06</accession>
<comment type="caution">
    <text evidence="2">The sequence shown here is derived from an EMBL/GenBank/DDBJ whole genome shotgun (WGS) entry which is preliminary data.</text>
</comment>
<organism evidence="2 3">
    <name type="scientific">Flavobacterium rhamnosiphilum</name>
    <dbReference type="NCBI Taxonomy" id="2541724"/>
    <lineage>
        <taxon>Bacteria</taxon>
        <taxon>Pseudomonadati</taxon>
        <taxon>Bacteroidota</taxon>
        <taxon>Flavobacteriia</taxon>
        <taxon>Flavobacteriales</taxon>
        <taxon>Flavobacteriaceae</taxon>
        <taxon>Flavobacterium</taxon>
    </lineage>
</organism>
<feature type="domain" description="KAP NTPase" evidence="1">
    <location>
        <begin position="23"/>
        <end position="319"/>
    </location>
</feature>
<evidence type="ECO:0000259" key="1">
    <source>
        <dbReference type="Pfam" id="PF07693"/>
    </source>
</evidence>